<keyword evidence="1" id="KW-0489">Methyltransferase</keyword>
<gene>
    <name evidence="1" type="ORF">BV22DRAFT_1154285</name>
</gene>
<organism evidence="1 2">
    <name type="scientific">Leucogyrophana mollusca</name>
    <dbReference type="NCBI Taxonomy" id="85980"/>
    <lineage>
        <taxon>Eukaryota</taxon>
        <taxon>Fungi</taxon>
        <taxon>Dikarya</taxon>
        <taxon>Basidiomycota</taxon>
        <taxon>Agaricomycotina</taxon>
        <taxon>Agaricomycetes</taxon>
        <taxon>Agaricomycetidae</taxon>
        <taxon>Boletales</taxon>
        <taxon>Boletales incertae sedis</taxon>
        <taxon>Leucogyrophana</taxon>
    </lineage>
</organism>
<keyword evidence="2" id="KW-1185">Reference proteome</keyword>
<accession>A0ACB8BM76</accession>
<reference evidence="1" key="1">
    <citation type="journal article" date="2021" name="New Phytol.">
        <title>Evolutionary innovations through gain and loss of genes in the ectomycorrhizal Boletales.</title>
        <authorList>
            <person name="Wu G."/>
            <person name="Miyauchi S."/>
            <person name="Morin E."/>
            <person name="Kuo A."/>
            <person name="Drula E."/>
            <person name="Varga T."/>
            <person name="Kohler A."/>
            <person name="Feng B."/>
            <person name="Cao Y."/>
            <person name="Lipzen A."/>
            <person name="Daum C."/>
            <person name="Hundley H."/>
            <person name="Pangilinan J."/>
            <person name="Johnson J."/>
            <person name="Barry K."/>
            <person name="LaButti K."/>
            <person name="Ng V."/>
            <person name="Ahrendt S."/>
            <person name="Min B."/>
            <person name="Choi I.G."/>
            <person name="Park H."/>
            <person name="Plett J.M."/>
            <person name="Magnuson J."/>
            <person name="Spatafora J.W."/>
            <person name="Nagy L.G."/>
            <person name="Henrissat B."/>
            <person name="Grigoriev I.V."/>
            <person name="Yang Z.L."/>
            <person name="Xu J."/>
            <person name="Martin F.M."/>
        </authorList>
    </citation>
    <scope>NUCLEOTIDE SEQUENCE</scope>
    <source>
        <strain evidence="1">KUC20120723A-06</strain>
    </source>
</reference>
<comment type="caution">
    <text evidence="1">The sequence shown here is derived from an EMBL/GenBank/DDBJ whole genome shotgun (WGS) entry which is preliminary data.</text>
</comment>
<evidence type="ECO:0000313" key="2">
    <source>
        <dbReference type="Proteomes" id="UP000790709"/>
    </source>
</evidence>
<dbReference type="Proteomes" id="UP000790709">
    <property type="component" value="Unassembled WGS sequence"/>
</dbReference>
<keyword evidence="1" id="KW-0808">Transferase</keyword>
<dbReference type="EMBL" id="MU266374">
    <property type="protein sequence ID" value="KAH7926965.1"/>
    <property type="molecule type" value="Genomic_DNA"/>
</dbReference>
<sequence length="451" mass="49984">MSNRAKIESLLAMANSAAQEAMALYEKAGGDVPSLDSTGPHPLDDAIDTVALKSAIRTLEGACGQICTTLAPPSHTAINLVQVYDYACVRVVLRENITNILIDYPNGIHVNELSKIIKVDSKKLARVMRLLSTRGCFREVDTDVFANNRLSLILHSENPVRHMVSLHVEACAKGAGVFYETLKEPEHAYSYDPAHAPVMYAIKPQGIEGTFFDWMRLDDSRRVSYHRSMRGLNGIMGSLAVLTNFPFEKYSTVVDVGGGIGAFSLPLAKTHKNVKITIHDLPEALVQARDIWAKDCPEAVQEGRVEFAELNFFEQVPVKGKDIYYVGHRQLRNIIHDWPDNEAALILRNVRQALGPNSRVLVHDYVLRQLSRKQAEVEASTLGAVVAPEPLLPNFGVGNMRSYQQDMTMLILHNAKERTLQDSLELATAAGLKLEKVWDLAEACVLEFMAA</sequence>
<name>A0ACB8BM76_9AGAM</name>
<protein>
    <submittedName>
        <fullName evidence="1">S-adenosyl-L-methionine-dependent methyltransferase</fullName>
    </submittedName>
</protein>
<proteinExistence type="predicted"/>
<evidence type="ECO:0000313" key="1">
    <source>
        <dbReference type="EMBL" id="KAH7926965.1"/>
    </source>
</evidence>